<organism evidence="3 4">
    <name type="scientific">Rhizoclosmatium globosum</name>
    <dbReference type="NCBI Taxonomy" id="329046"/>
    <lineage>
        <taxon>Eukaryota</taxon>
        <taxon>Fungi</taxon>
        <taxon>Fungi incertae sedis</taxon>
        <taxon>Chytridiomycota</taxon>
        <taxon>Chytridiomycota incertae sedis</taxon>
        <taxon>Chytridiomycetes</taxon>
        <taxon>Chytridiales</taxon>
        <taxon>Chytriomycetaceae</taxon>
        <taxon>Rhizoclosmatium</taxon>
    </lineage>
</organism>
<dbReference type="Proteomes" id="UP000193642">
    <property type="component" value="Unassembled WGS sequence"/>
</dbReference>
<protein>
    <submittedName>
        <fullName evidence="3">Uncharacterized protein</fullName>
    </submittedName>
</protein>
<feature type="region of interest" description="Disordered" evidence="1">
    <location>
        <begin position="92"/>
        <end position="120"/>
    </location>
</feature>
<comment type="caution">
    <text evidence="3">The sequence shown here is derived from an EMBL/GenBank/DDBJ whole genome shotgun (WGS) entry which is preliminary data.</text>
</comment>
<sequence>MVLATLCGTRIYWQPYSNHLEAYLNREIALGILAMIALRQYTDMYGVTTFALVEIGIAIFLPPLFHILRWTKENYIKHQEVIHNVIRKNSLKGSGSVKSQTQSQTASQTATATSSRSRIASGMKGSIEKLNASTRSGLRSMATSRRTINMEEQTPFNQSAIEYNLPT</sequence>
<evidence type="ECO:0000256" key="2">
    <source>
        <dbReference type="SAM" id="Phobius"/>
    </source>
</evidence>
<reference evidence="3 4" key="1">
    <citation type="submission" date="2016-07" db="EMBL/GenBank/DDBJ databases">
        <title>Pervasive Adenine N6-methylation of Active Genes in Fungi.</title>
        <authorList>
            <consortium name="DOE Joint Genome Institute"/>
            <person name="Mondo S.J."/>
            <person name="Dannebaum R.O."/>
            <person name="Kuo R.C."/>
            <person name="Labutti K."/>
            <person name="Haridas S."/>
            <person name="Kuo A."/>
            <person name="Salamov A."/>
            <person name="Ahrendt S.R."/>
            <person name="Lipzen A."/>
            <person name="Sullivan W."/>
            <person name="Andreopoulos W.B."/>
            <person name="Clum A."/>
            <person name="Lindquist E."/>
            <person name="Daum C."/>
            <person name="Ramamoorthy G.K."/>
            <person name="Gryganskyi A."/>
            <person name="Culley D."/>
            <person name="Magnuson J.K."/>
            <person name="James T.Y."/>
            <person name="O'Malley M.A."/>
            <person name="Stajich J.E."/>
            <person name="Spatafora J.W."/>
            <person name="Visel A."/>
            <person name="Grigoriev I.V."/>
        </authorList>
    </citation>
    <scope>NUCLEOTIDE SEQUENCE [LARGE SCALE GENOMIC DNA]</scope>
    <source>
        <strain evidence="3 4">JEL800</strain>
    </source>
</reference>
<feature type="region of interest" description="Disordered" evidence="1">
    <location>
        <begin position="134"/>
        <end position="167"/>
    </location>
</feature>
<dbReference type="EMBL" id="MCGO01000030">
    <property type="protein sequence ID" value="ORY41960.1"/>
    <property type="molecule type" value="Genomic_DNA"/>
</dbReference>
<name>A0A1Y2C4J3_9FUNG</name>
<feature type="non-terminal residue" evidence="3">
    <location>
        <position position="167"/>
    </location>
</feature>
<keyword evidence="2" id="KW-1133">Transmembrane helix</keyword>
<keyword evidence="2" id="KW-0812">Transmembrane</keyword>
<evidence type="ECO:0000313" key="4">
    <source>
        <dbReference type="Proteomes" id="UP000193642"/>
    </source>
</evidence>
<feature type="transmembrane region" description="Helical" evidence="2">
    <location>
        <begin position="44"/>
        <end position="68"/>
    </location>
</feature>
<proteinExistence type="predicted"/>
<dbReference type="AlphaFoldDB" id="A0A1Y2C4J3"/>
<accession>A0A1Y2C4J3</accession>
<keyword evidence="4" id="KW-1185">Reference proteome</keyword>
<evidence type="ECO:0000313" key="3">
    <source>
        <dbReference type="EMBL" id="ORY41960.1"/>
    </source>
</evidence>
<gene>
    <name evidence="3" type="ORF">BCR33DRAFT_718600</name>
</gene>
<dbReference type="OrthoDB" id="2154046at2759"/>
<keyword evidence="2" id="KW-0472">Membrane</keyword>
<feature type="compositionally biased region" description="Low complexity" evidence="1">
    <location>
        <begin position="99"/>
        <end position="120"/>
    </location>
</feature>
<evidence type="ECO:0000256" key="1">
    <source>
        <dbReference type="SAM" id="MobiDB-lite"/>
    </source>
</evidence>